<dbReference type="EMBL" id="MTLA01000012">
    <property type="protein sequence ID" value="OOP70162.1"/>
    <property type="molecule type" value="Genomic_DNA"/>
</dbReference>
<evidence type="ECO:0000313" key="2">
    <source>
        <dbReference type="Proteomes" id="UP000189761"/>
    </source>
</evidence>
<evidence type="ECO:0000313" key="1">
    <source>
        <dbReference type="EMBL" id="OOP70162.1"/>
    </source>
</evidence>
<dbReference type="AlphaFoldDB" id="A0A8E2LGN5"/>
<protein>
    <submittedName>
        <fullName evidence="1">Uncharacterized protein</fullName>
    </submittedName>
</protein>
<proteinExistence type="predicted"/>
<gene>
    <name evidence="1" type="ORF">BWZ43_01055</name>
</gene>
<organism evidence="1 2">
    <name type="scientific">Heyndrickxia oleronia</name>
    <dbReference type="NCBI Taxonomy" id="38875"/>
    <lineage>
        <taxon>Bacteria</taxon>
        <taxon>Bacillati</taxon>
        <taxon>Bacillota</taxon>
        <taxon>Bacilli</taxon>
        <taxon>Bacillales</taxon>
        <taxon>Bacillaceae</taxon>
        <taxon>Heyndrickxia</taxon>
    </lineage>
</organism>
<accession>A0A8E2LGN5</accession>
<sequence>MAALADYKIRVIARACVTRYERGEGDIATIVKSYGMDEENENLVFAYIYVIRPDIEQKEEQPTNAE</sequence>
<comment type="caution">
    <text evidence="1">The sequence shown here is derived from an EMBL/GenBank/DDBJ whole genome shotgun (WGS) entry which is preliminary data.</text>
</comment>
<dbReference type="RefSeq" id="WP_078109220.1">
    <property type="nucleotide sequence ID" value="NZ_CP065424.1"/>
</dbReference>
<keyword evidence="2" id="KW-1185">Reference proteome</keyword>
<name>A0A8E2LGN5_9BACI</name>
<dbReference type="Proteomes" id="UP000189761">
    <property type="component" value="Unassembled WGS sequence"/>
</dbReference>
<reference evidence="1 2" key="1">
    <citation type="submission" date="2017-01" db="EMBL/GenBank/DDBJ databases">
        <title>Draft genome sequence of Bacillus oleronius.</title>
        <authorList>
            <person name="Allam M."/>
        </authorList>
    </citation>
    <scope>NUCLEOTIDE SEQUENCE [LARGE SCALE GENOMIC DNA]</scope>
    <source>
        <strain evidence="1 2">DSM 9356</strain>
    </source>
</reference>